<evidence type="ECO:0000256" key="1">
    <source>
        <dbReference type="SAM" id="MobiDB-lite"/>
    </source>
</evidence>
<dbReference type="InterPro" id="IPR029063">
    <property type="entry name" value="SAM-dependent_MTases_sf"/>
</dbReference>
<sequence>MAELLVNQAKQFAETRPSYPQELFQFIASKTPTHDLVCDVGTGRGQGARSTRKCSKLFLPREVSASVPRTKPPSKRPRKKVDAGRPLMKELAHSRSQSDMIVFNRIKGGLRFIDGRVFRLRHKAWRQQRAVILVVLSTSKFTGDTENEEKFRLYETRSVDT</sequence>
<protein>
    <submittedName>
        <fullName evidence="2">Uncharacterized protein</fullName>
    </submittedName>
</protein>
<dbReference type="Proteomes" id="UP001162972">
    <property type="component" value="Chromosome 16"/>
</dbReference>
<comment type="caution">
    <text evidence="2">The sequence shown here is derived from an EMBL/GenBank/DDBJ whole genome shotgun (WGS) entry which is preliminary data.</text>
</comment>
<dbReference type="PANTHER" id="PTHR45180">
    <property type="entry name" value="OS01G0307686 PROTEIN"/>
    <property type="match status" value="1"/>
</dbReference>
<proteinExistence type="predicted"/>
<gene>
    <name evidence="2" type="ORF">OIU84_026521</name>
</gene>
<organism evidence="2 3">
    <name type="scientific">Salix udensis</name>
    <dbReference type="NCBI Taxonomy" id="889485"/>
    <lineage>
        <taxon>Eukaryota</taxon>
        <taxon>Viridiplantae</taxon>
        <taxon>Streptophyta</taxon>
        <taxon>Embryophyta</taxon>
        <taxon>Tracheophyta</taxon>
        <taxon>Spermatophyta</taxon>
        <taxon>Magnoliopsida</taxon>
        <taxon>eudicotyledons</taxon>
        <taxon>Gunneridae</taxon>
        <taxon>Pentapetalae</taxon>
        <taxon>rosids</taxon>
        <taxon>fabids</taxon>
        <taxon>Malpighiales</taxon>
        <taxon>Salicaceae</taxon>
        <taxon>Saliceae</taxon>
        <taxon>Salix</taxon>
    </lineage>
</organism>
<name>A0AAD6KME8_9ROSI</name>
<dbReference type="PANTHER" id="PTHR45180:SF1">
    <property type="entry name" value="OS01G0307686 PROTEIN"/>
    <property type="match status" value="1"/>
</dbReference>
<feature type="region of interest" description="Disordered" evidence="1">
    <location>
        <begin position="63"/>
        <end position="84"/>
    </location>
</feature>
<evidence type="ECO:0000313" key="3">
    <source>
        <dbReference type="Proteomes" id="UP001162972"/>
    </source>
</evidence>
<dbReference type="Gene3D" id="3.40.50.150">
    <property type="entry name" value="Vaccinia Virus protein VP39"/>
    <property type="match status" value="1"/>
</dbReference>
<evidence type="ECO:0000313" key="2">
    <source>
        <dbReference type="EMBL" id="KAJ6425958.1"/>
    </source>
</evidence>
<accession>A0AAD6KME8</accession>
<keyword evidence="3" id="KW-1185">Reference proteome</keyword>
<dbReference type="AlphaFoldDB" id="A0AAD6KME8"/>
<dbReference type="EMBL" id="JAPFFJ010000006">
    <property type="protein sequence ID" value="KAJ6425958.1"/>
    <property type="molecule type" value="Genomic_DNA"/>
</dbReference>
<reference evidence="2 3" key="1">
    <citation type="journal article" date="2023" name="Int. J. Mol. Sci.">
        <title>De Novo Assembly and Annotation of 11 Diverse Shrub Willow (Salix) Genomes Reveals Novel Gene Organization in Sex-Linked Regions.</title>
        <authorList>
            <person name="Hyden B."/>
            <person name="Feng K."/>
            <person name="Yates T.B."/>
            <person name="Jawdy S."/>
            <person name="Cereghino C."/>
            <person name="Smart L.B."/>
            <person name="Muchero W."/>
        </authorList>
    </citation>
    <scope>NUCLEOTIDE SEQUENCE [LARGE SCALE GENOMIC DNA]</scope>
    <source>
        <tissue evidence="2">Shoot tip</tissue>
    </source>
</reference>